<name>A0A6J8EPE2_MYTCO</name>
<dbReference type="EMBL" id="CACVKT020009531">
    <property type="protein sequence ID" value="CAC5422247.1"/>
    <property type="molecule type" value="Genomic_DNA"/>
</dbReference>
<keyword evidence="2" id="KW-1185">Reference proteome</keyword>
<organism evidence="1 2">
    <name type="scientific">Mytilus coruscus</name>
    <name type="common">Sea mussel</name>
    <dbReference type="NCBI Taxonomy" id="42192"/>
    <lineage>
        <taxon>Eukaryota</taxon>
        <taxon>Metazoa</taxon>
        <taxon>Spiralia</taxon>
        <taxon>Lophotrochozoa</taxon>
        <taxon>Mollusca</taxon>
        <taxon>Bivalvia</taxon>
        <taxon>Autobranchia</taxon>
        <taxon>Pteriomorphia</taxon>
        <taxon>Mytilida</taxon>
        <taxon>Mytiloidea</taxon>
        <taxon>Mytilidae</taxon>
        <taxon>Mytilinae</taxon>
        <taxon>Mytilus</taxon>
    </lineage>
</organism>
<proteinExistence type="predicted"/>
<evidence type="ECO:0000313" key="1">
    <source>
        <dbReference type="EMBL" id="CAC5422247.1"/>
    </source>
</evidence>
<evidence type="ECO:0000313" key="2">
    <source>
        <dbReference type="Proteomes" id="UP000507470"/>
    </source>
</evidence>
<protein>
    <submittedName>
        <fullName evidence="1">Uncharacterized protein</fullName>
    </submittedName>
</protein>
<accession>A0A6J8EPE2</accession>
<reference evidence="1 2" key="1">
    <citation type="submission" date="2020-06" db="EMBL/GenBank/DDBJ databases">
        <authorList>
            <person name="Li R."/>
            <person name="Bekaert M."/>
        </authorList>
    </citation>
    <scope>NUCLEOTIDE SEQUENCE [LARGE SCALE GENOMIC DNA]</scope>
    <source>
        <strain evidence="2">wild</strain>
    </source>
</reference>
<dbReference type="Proteomes" id="UP000507470">
    <property type="component" value="Unassembled WGS sequence"/>
</dbReference>
<sequence>MKQMKELGDYTKIPIANPRFLGKGSRSNNYINPSSYDETNISLFTPEALPVDRADGKSPNFEGEVSQQGTEDLKEVTTLNQFLYSRELNYYEWENITNDLLILDTIRNGYKISFNVVPQGSSFLNKINFPLHKDEIISEVQKLIATRELLKRLNH</sequence>
<dbReference type="AlphaFoldDB" id="A0A6J8EPE2"/>
<gene>
    <name evidence="1" type="ORF">MCOR_54309</name>
</gene>